<accession>A0A0U3N7X2</accession>
<feature type="coiled-coil region" evidence="1">
    <location>
        <begin position="31"/>
        <end position="58"/>
    </location>
</feature>
<dbReference type="Proteomes" id="UP000064921">
    <property type="component" value="Chromosome"/>
</dbReference>
<dbReference type="EMBL" id="CP013068">
    <property type="protein sequence ID" value="ALV27371.1"/>
    <property type="molecule type" value="Genomic_DNA"/>
</dbReference>
<protein>
    <submittedName>
        <fullName evidence="3">Uncharacterized protein</fullName>
    </submittedName>
</protein>
<proteinExistence type="predicted"/>
<evidence type="ECO:0000313" key="3">
    <source>
        <dbReference type="EMBL" id="ALV27371.1"/>
    </source>
</evidence>
<evidence type="ECO:0000256" key="1">
    <source>
        <dbReference type="SAM" id="Coils"/>
    </source>
</evidence>
<reference evidence="3 4" key="1">
    <citation type="submission" date="2015-10" db="EMBL/GenBank/DDBJ databases">
        <title>The world's first case of liver abscess caused by Pannonibacter phragmitetus.</title>
        <authorList>
            <person name="Ming D."/>
            <person name="Wang M."/>
            <person name="Zhou Y."/>
            <person name="Jiang T."/>
            <person name="Hu S."/>
        </authorList>
    </citation>
    <scope>NUCLEOTIDE SEQUENCE [LARGE SCALE GENOMIC DNA]</scope>
    <source>
        <strain evidence="3 4">31801</strain>
    </source>
</reference>
<keyword evidence="4" id="KW-1185">Reference proteome</keyword>
<keyword evidence="1" id="KW-0175">Coiled coil</keyword>
<organism evidence="3 4">
    <name type="scientific">Pannonibacter phragmitetus</name>
    <dbReference type="NCBI Taxonomy" id="121719"/>
    <lineage>
        <taxon>Bacteria</taxon>
        <taxon>Pseudomonadati</taxon>
        <taxon>Pseudomonadota</taxon>
        <taxon>Alphaproteobacteria</taxon>
        <taxon>Hyphomicrobiales</taxon>
        <taxon>Stappiaceae</taxon>
        <taxon>Pannonibacter</taxon>
    </lineage>
</organism>
<dbReference type="KEGG" id="pphr:APZ00_10150"/>
<feature type="transmembrane region" description="Helical" evidence="2">
    <location>
        <begin position="6"/>
        <end position="25"/>
    </location>
</feature>
<name>A0A0U3N7X2_9HYPH</name>
<evidence type="ECO:0000256" key="2">
    <source>
        <dbReference type="SAM" id="Phobius"/>
    </source>
</evidence>
<evidence type="ECO:0000313" key="4">
    <source>
        <dbReference type="Proteomes" id="UP000064921"/>
    </source>
</evidence>
<keyword evidence="2" id="KW-0812">Transmembrane</keyword>
<sequence>MRWITENLTTIIVLGVIAVGLYAWVMRKRYAESFNNERARIEAEKRARREDAERLRNKDS</sequence>
<dbReference type="AlphaFoldDB" id="A0A0U3N7X2"/>
<gene>
    <name evidence="3" type="ORF">APZ00_10150</name>
</gene>
<keyword evidence="2" id="KW-0472">Membrane</keyword>
<keyword evidence="2" id="KW-1133">Transmembrane helix</keyword>
<dbReference type="RefSeq" id="WP_058898850.1">
    <property type="nucleotide sequence ID" value="NZ_CP013068.1"/>
</dbReference>